<feature type="transmembrane region" description="Helical" evidence="1">
    <location>
        <begin position="213"/>
        <end position="233"/>
    </location>
</feature>
<proteinExistence type="predicted"/>
<dbReference type="PANTHER" id="PTHR37814:SF1">
    <property type="entry name" value="MEMBRANE PROTEIN"/>
    <property type="match status" value="1"/>
</dbReference>
<feature type="transmembrane region" description="Helical" evidence="1">
    <location>
        <begin position="259"/>
        <end position="284"/>
    </location>
</feature>
<dbReference type="Proteomes" id="UP001185012">
    <property type="component" value="Unassembled WGS sequence"/>
</dbReference>
<name>A0ABU1ILE3_9BACL</name>
<comment type="caution">
    <text evidence="2">The sequence shown here is derived from an EMBL/GenBank/DDBJ whole genome shotgun (WGS) entry which is preliminary data.</text>
</comment>
<feature type="transmembrane region" description="Helical" evidence="1">
    <location>
        <begin position="117"/>
        <end position="136"/>
    </location>
</feature>
<gene>
    <name evidence="2" type="ORF">JOE21_001380</name>
</gene>
<feature type="transmembrane region" description="Helical" evidence="1">
    <location>
        <begin position="85"/>
        <end position="105"/>
    </location>
</feature>
<protein>
    <submittedName>
        <fullName evidence="2">Membrane protein YkvI</fullName>
    </submittedName>
</protein>
<evidence type="ECO:0000256" key="1">
    <source>
        <dbReference type="SAM" id="Phobius"/>
    </source>
</evidence>
<dbReference type="InterPro" id="IPR038728">
    <property type="entry name" value="YkvI-like"/>
</dbReference>
<feature type="transmembrane region" description="Helical" evidence="1">
    <location>
        <begin position="296"/>
        <end position="314"/>
    </location>
</feature>
<keyword evidence="1" id="KW-0472">Membrane</keyword>
<feature type="transmembrane region" description="Helical" evidence="1">
    <location>
        <begin position="43"/>
        <end position="64"/>
    </location>
</feature>
<evidence type="ECO:0000313" key="2">
    <source>
        <dbReference type="EMBL" id="MDR6225382.1"/>
    </source>
</evidence>
<sequence>MRFSLWHSLKLSMTIVGTTIGAGFASGREIWEFFGSYGRSSNWSILLAMALFFTASLVILFISWKKQTRHYSEVLSHVIGSRMAKGFDGIVILFLLSSTLVMVAGSGATFQQWGGSFAWGVWTMVVAVVFILLFDLKGLLSMNAILIPVMTAVLILVCVQFLSNHNWIDPTGSPSFSTMPAWPSAITYAAFNMMSLLAVLSTLGKQVRHGMEIWLAGIISSSALGLIAALYNYSLLRVEDLVSQYEIPLFALMRSYSPLWVMAISFILWLAIYTTAVSNIHGLAFRLSTMFPLPRWLIGGGILVLLVPLSRLGFTNLVTFLYPLYGVLNLFILTMLLLYPLTHRERA</sequence>
<keyword evidence="3" id="KW-1185">Reference proteome</keyword>
<feature type="transmembrane region" description="Helical" evidence="1">
    <location>
        <begin position="320"/>
        <end position="341"/>
    </location>
</feature>
<feature type="transmembrane region" description="Helical" evidence="1">
    <location>
        <begin position="182"/>
        <end position="201"/>
    </location>
</feature>
<accession>A0ABU1ILE3</accession>
<keyword evidence="1" id="KW-0812">Transmembrane</keyword>
<evidence type="ECO:0000313" key="3">
    <source>
        <dbReference type="Proteomes" id="UP001185012"/>
    </source>
</evidence>
<keyword evidence="1" id="KW-1133">Transmembrane helix</keyword>
<dbReference type="PANTHER" id="PTHR37814">
    <property type="entry name" value="CONSERVED MEMBRANE PROTEIN"/>
    <property type="match status" value="1"/>
</dbReference>
<reference evidence="2 3" key="1">
    <citation type="submission" date="2023-07" db="EMBL/GenBank/DDBJ databases">
        <title>Genomic Encyclopedia of Type Strains, Phase IV (KMG-IV): sequencing the most valuable type-strain genomes for metagenomic binning, comparative biology and taxonomic classification.</title>
        <authorList>
            <person name="Goeker M."/>
        </authorList>
    </citation>
    <scope>NUCLEOTIDE SEQUENCE [LARGE SCALE GENOMIC DNA]</scope>
    <source>
        <strain evidence="2 3">DSM 45903</strain>
    </source>
</reference>
<organism evidence="2 3">
    <name type="scientific">Desmospora profundinema</name>
    <dbReference type="NCBI Taxonomy" id="1571184"/>
    <lineage>
        <taxon>Bacteria</taxon>
        <taxon>Bacillati</taxon>
        <taxon>Bacillota</taxon>
        <taxon>Bacilli</taxon>
        <taxon>Bacillales</taxon>
        <taxon>Thermoactinomycetaceae</taxon>
        <taxon>Desmospora</taxon>
    </lineage>
</organism>
<feature type="transmembrane region" description="Helical" evidence="1">
    <location>
        <begin position="143"/>
        <end position="162"/>
    </location>
</feature>
<dbReference type="EMBL" id="JAVDQG010000003">
    <property type="protein sequence ID" value="MDR6225382.1"/>
    <property type="molecule type" value="Genomic_DNA"/>
</dbReference>
<dbReference type="RefSeq" id="WP_309864002.1">
    <property type="nucleotide sequence ID" value="NZ_JAVDQG010000003.1"/>
</dbReference>